<gene>
    <name evidence="2" type="ORF">TSUD_19940</name>
</gene>
<reference evidence="3" key="1">
    <citation type="journal article" date="2017" name="Front. Plant Sci.">
        <title>Climate Clever Clovers: New Paradigm to Reduce the Environmental Footprint of Ruminants by Breeding Low Methanogenic Forages Utilizing Haplotype Variation.</title>
        <authorList>
            <person name="Kaur P."/>
            <person name="Appels R."/>
            <person name="Bayer P.E."/>
            <person name="Keeble-Gagnere G."/>
            <person name="Wang J."/>
            <person name="Hirakawa H."/>
            <person name="Shirasawa K."/>
            <person name="Vercoe P."/>
            <person name="Stefanova K."/>
            <person name="Durmic Z."/>
            <person name="Nichols P."/>
            <person name="Revell C."/>
            <person name="Isobe S.N."/>
            <person name="Edwards D."/>
            <person name="Erskine W."/>
        </authorList>
    </citation>
    <scope>NUCLEOTIDE SEQUENCE [LARGE SCALE GENOMIC DNA]</scope>
    <source>
        <strain evidence="3">cv. Daliak</strain>
    </source>
</reference>
<evidence type="ECO:0008006" key="4">
    <source>
        <dbReference type="Google" id="ProtNLM"/>
    </source>
</evidence>
<dbReference type="AlphaFoldDB" id="A0A2Z6NRP9"/>
<proteinExistence type="predicted"/>
<dbReference type="OrthoDB" id="1430834at2759"/>
<feature type="region of interest" description="Disordered" evidence="1">
    <location>
        <begin position="1"/>
        <end position="46"/>
    </location>
</feature>
<evidence type="ECO:0000313" key="2">
    <source>
        <dbReference type="EMBL" id="GAU34289.1"/>
    </source>
</evidence>
<accession>A0A2Z6NRP9</accession>
<evidence type="ECO:0000313" key="3">
    <source>
        <dbReference type="Proteomes" id="UP000242715"/>
    </source>
</evidence>
<keyword evidence="3" id="KW-1185">Reference proteome</keyword>
<name>A0A2Z6NRP9_TRISU</name>
<feature type="compositionally biased region" description="Basic and acidic residues" evidence="1">
    <location>
        <begin position="1"/>
        <end position="43"/>
    </location>
</feature>
<dbReference type="PANTHER" id="PTHR31228:SF22">
    <property type="entry name" value="CYSTATIN_MONELLIN SUPERFAMILY PROTEIN"/>
    <property type="match status" value="1"/>
</dbReference>
<evidence type="ECO:0000256" key="1">
    <source>
        <dbReference type="SAM" id="MobiDB-lite"/>
    </source>
</evidence>
<dbReference type="Proteomes" id="UP000242715">
    <property type="component" value="Unassembled WGS sequence"/>
</dbReference>
<dbReference type="PANTHER" id="PTHR31228">
    <property type="entry name" value="CYSTATIN/MONELLIN SUPERFAMILY PROTEIN"/>
    <property type="match status" value="1"/>
</dbReference>
<dbReference type="EMBL" id="DF973552">
    <property type="protein sequence ID" value="GAU34289.1"/>
    <property type="molecule type" value="Genomic_DNA"/>
</dbReference>
<protein>
    <recommendedName>
        <fullName evidence="4">Cystatin domain-containing protein</fullName>
    </recommendedName>
</protein>
<organism evidence="2 3">
    <name type="scientific">Trifolium subterraneum</name>
    <name type="common">Subterranean clover</name>
    <dbReference type="NCBI Taxonomy" id="3900"/>
    <lineage>
        <taxon>Eukaryota</taxon>
        <taxon>Viridiplantae</taxon>
        <taxon>Streptophyta</taxon>
        <taxon>Embryophyta</taxon>
        <taxon>Tracheophyta</taxon>
        <taxon>Spermatophyta</taxon>
        <taxon>Magnoliopsida</taxon>
        <taxon>eudicotyledons</taxon>
        <taxon>Gunneridae</taxon>
        <taxon>Pentapetalae</taxon>
        <taxon>rosids</taxon>
        <taxon>fabids</taxon>
        <taxon>Fabales</taxon>
        <taxon>Fabaceae</taxon>
        <taxon>Papilionoideae</taxon>
        <taxon>50 kb inversion clade</taxon>
        <taxon>NPAAA clade</taxon>
        <taxon>Hologalegina</taxon>
        <taxon>IRL clade</taxon>
        <taxon>Trifolieae</taxon>
        <taxon>Trifolium</taxon>
    </lineage>
</organism>
<sequence>MSIECDTRRPPPSESLDDRGKRLKSEPEPEPEPEPKVKRKPEPEPLPIWETKAIEDLKLSDFSMYDDDTDPFMFMCVHFTYRNKAQIKKDIETAAAVADYKHRSRNLSVFDAITPPKIDGRCWDAVPLSMTEASRLTLTPLCKLALDKYNAENQDANFMFLDIVKTTWSAVGMYYMTFQAQNDSPNCPATTFQAQVFRKRTGPHEVISCCIKT</sequence>